<reference evidence="8 9" key="1">
    <citation type="submission" date="2020-07" db="EMBL/GenBank/DDBJ databases">
        <title>Genomic Encyclopedia of Type Strains, Phase IV (KMG-IV): sequencing the most valuable type-strain genomes for metagenomic binning, comparative biology and taxonomic classification.</title>
        <authorList>
            <person name="Goeker M."/>
        </authorList>
    </citation>
    <scope>NUCLEOTIDE SEQUENCE [LARGE SCALE GENOMIC DNA]</scope>
    <source>
        <strain evidence="8 9">DSM 45533</strain>
    </source>
</reference>
<keyword evidence="2" id="KW-1003">Cell membrane</keyword>
<feature type="transmembrane region" description="Helical" evidence="6">
    <location>
        <begin position="193"/>
        <end position="217"/>
    </location>
</feature>
<comment type="caution">
    <text evidence="8">The sequence shown here is derived from an EMBL/GenBank/DDBJ whole genome shotgun (WGS) entry which is preliminary data.</text>
</comment>
<evidence type="ECO:0000256" key="1">
    <source>
        <dbReference type="ARBA" id="ARBA00004651"/>
    </source>
</evidence>
<keyword evidence="3 6" id="KW-0812">Transmembrane</keyword>
<keyword evidence="5 6" id="KW-0472">Membrane</keyword>
<evidence type="ECO:0000256" key="4">
    <source>
        <dbReference type="ARBA" id="ARBA00022989"/>
    </source>
</evidence>
<protein>
    <submittedName>
        <fullName evidence="8">Tight adherence protein B</fullName>
    </submittedName>
</protein>
<accession>A0A7W0HPZ3</accession>
<gene>
    <name evidence="8" type="ORF">HNR30_002711</name>
</gene>
<evidence type="ECO:0000256" key="5">
    <source>
        <dbReference type="ARBA" id="ARBA00023136"/>
    </source>
</evidence>
<evidence type="ECO:0000256" key="6">
    <source>
        <dbReference type="SAM" id="Phobius"/>
    </source>
</evidence>
<keyword evidence="9" id="KW-1185">Reference proteome</keyword>
<dbReference type="RefSeq" id="WP_181610175.1">
    <property type="nucleotide sequence ID" value="NZ_BAABAM010000002.1"/>
</dbReference>
<evidence type="ECO:0000313" key="9">
    <source>
        <dbReference type="Proteomes" id="UP000530928"/>
    </source>
</evidence>
<feature type="transmembrane region" description="Helical" evidence="6">
    <location>
        <begin position="167"/>
        <end position="186"/>
    </location>
</feature>
<dbReference type="PANTHER" id="PTHR35007:SF4">
    <property type="entry name" value="CONSERVED TRANSMEMBRANE PROTEIN-RELATED"/>
    <property type="match status" value="1"/>
</dbReference>
<dbReference type="Pfam" id="PF00482">
    <property type="entry name" value="T2SSF"/>
    <property type="match status" value="1"/>
</dbReference>
<evidence type="ECO:0000256" key="2">
    <source>
        <dbReference type="ARBA" id="ARBA00022475"/>
    </source>
</evidence>
<evidence type="ECO:0000259" key="7">
    <source>
        <dbReference type="Pfam" id="PF00482"/>
    </source>
</evidence>
<evidence type="ECO:0000256" key="3">
    <source>
        <dbReference type="ARBA" id="ARBA00022692"/>
    </source>
</evidence>
<comment type="subcellular location">
    <subcellularLocation>
        <location evidence="1">Cell membrane</location>
        <topology evidence="1">Multi-pass membrane protein</topology>
    </subcellularLocation>
</comment>
<dbReference type="AlphaFoldDB" id="A0A7W0HPZ3"/>
<proteinExistence type="predicted"/>
<dbReference type="GO" id="GO:0005886">
    <property type="term" value="C:plasma membrane"/>
    <property type="evidence" value="ECO:0007669"/>
    <property type="project" value="UniProtKB-SubCell"/>
</dbReference>
<dbReference type="PANTHER" id="PTHR35007">
    <property type="entry name" value="INTEGRAL MEMBRANE PROTEIN-RELATED"/>
    <property type="match status" value="1"/>
</dbReference>
<keyword evidence="4 6" id="KW-1133">Transmembrane helix</keyword>
<dbReference type="InterPro" id="IPR018076">
    <property type="entry name" value="T2SS_GspF_dom"/>
</dbReference>
<evidence type="ECO:0000313" key="8">
    <source>
        <dbReference type="EMBL" id="MBA2891370.1"/>
    </source>
</evidence>
<organism evidence="8 9">
    <name type="scientific">Nonomuraea soli</name>
    <dbReference type="NCBI Taxonomy" id="1032476"/>
    <lineage>
        <taxon>Bacteria</taxon>
        <taxon>Bacillati</taxon>
        <taxon>Actinomycetota</taxon>
        <taxon>Actinomycetes</taxon>
        <taxon>Streptosporangiales</taxon>
        <taxon>Streptosporangiaceae</taxon>
        <taxon>Nonomuraea</taxon>
    </lineage>
</organism>
<dbReference type="Proteomes" id="UP000530928">
    <property type="component" value="Unassembled WGS sequence"/>
</dbReference>
<dbReference type="EMBL" id="JACDUR010000003">
    <property type="protein sequence ID" value="MBA2891370.1"/>
    <property type="molecule type" value="Genomic_DNA"/>
</dbReference>
<feature type="domain" description="Type II secretion system protein GspF" evidence="7">
    <location>
        <begin position="67"/>
        <end position="182"/>
    </location>
</feature>
<sequence length="227" mass="23735">MTTILATLTAALAVWLLTGPNTPTTRLSHLLTPTHPPNWRPLLHRLTRPCPTRLQAAWRAASIDLCQGLSAELSAGLTPADALTRAVATVDFPTPGPARLLTAAARDGGDIPKVLSSFGFHHLAACWTVSTTVGAGLSPLVDRVAQSLRADQAHRQDVAAQLAGPRATARMLAVLPALGLLMAAALDMNPLGFLFGGLPGLSCLTAGLALDAAGLWWTHRMAVRAES</sequence>
<name>A0A7W0HPZ3_9ACTN</name>